<evidence type="ECO:0000256" key="3">
    <source>
        <dbReference type="ARBA" id="ARBA00022722"/>
    </source>
</evidence>
<organism evidence="6">
    <name type="scientific">uncultured Chloroflexia bacterium</name>
    <dbReference type="NCBI Taxonomy" id="1672391"/>
    <lineage>
        <taxon>Bacteria</taxon>
        <taxon>Bacillati</taxon>
        <taxon>Chloroflexota</taxon>
        <taxon>Chloroflexia</taxon>
        <taxon>environmental samples</taxon>
    </lineage>
</organism>
<keyword evidence="4" id="KW-0547">Nucleotide-binding</keyword>
<evidence type="ECO:0000313" key="6">
    <source>
        <dbReference type="EMBL" id="CAA9374556.1"/>
    </source>
</evidence>
<accession>A0A6J4N1F1</accession>
<dbReference type="GO" id="GO:0000166">
    <property type="term" value="F:nucleotide binding"/>
    <property type="evidence" value="ECO:0007669"/>
    <property type="project" value="UniProtKB-KW"/>
</dbReference>
<sequence length="49" mass="5560">MRNLELIGEAATHIPDSVLQAHPDIPWRMVIATRNRLIHGYLGIDNDLL</sequence>
<dbReference type="GO" id="GO:0016787">
    <property type="term" value="F:hydrolase activity"/>
    <property type="evidence" value="ECO:0007669"/>
    <property type="project" value="UniProtKB-KW"/>
</dbReference>
<evidence type="ECO:0000256" key="5">
    <source>
        <dbReference type="ARBA" id="ARBA00022801"/>
    </source>
</evidence>
<dbReference type="InterPro" id="IPR051813">
    <property type="entry name" value="HepT_RNase_toxin"/>
</dbReference>
<dbReference type="AlphaFoldDB" id="A0A6J4N1F1"/>
<evidence type="ECO:0000256" key="4">
    <source>
        <dbReference type="ARBA" id="ARBA00022741"/>
    </source>
</evidence>
<dbReference type="GO" id="GO:0004540">
    <property type="term" value="F:RNA nuclease activity"/>
    <property type="evidence" value="ECO:0007669"/>
    <property type="project" value="InterPro"/>
</dbReference>
<dbReference type="PANTHER" id="PTHR34139">
    <property type="entry name" value="UPF0331 PROTEIN MJ0127"/>
    <property type="match status" value="1"/>
</dbReference>
<dbReference type="Pfam" id="PF01934">
    <property type="entry name" value="HepT-like"/>
    <property type="match status" value="1"/>
</dbReference>
<evidence type="ECO:0000256" key="2">
    <source>
        <dbReference type="ARBA" id="ARBA00022649"/>
    </source>
</evidence>
<proteinExistence type="predicted"/>
<protein>
    <recommendedName>
        <fullName evidence="7">DUF86 domain-containing protein</fullName>
    </recommendedName>
</protein>
<dbReference type="InterPro" id="IPR008201">
    <property type="entry name" value="HepT-like"/>
</dbReference>
<keyword evidence="1" id="KW-0597">Phosphoprotein</keyword>
<keyword evidence="2" id="KW-1277">Toxin-antitoxin system</keyword>
<gene>
    <name evidence="6" type="ORF">AVDCRST_MAG93-8710</name>
</gene>
<evidence type="ECO:0000256" key="1">
    <source>
        <dbReference type="ARBA" id="ARBA00022553"/>
    </source>
</evidence>
<evidence type="ECO:0008006" key="7">
    <source>
        <dbReference type="Google" id="ProtNLM"/>
    </source>
</evidence>
<keyword evidence="5" id="KW-0378">Hydrolase</keyword>
<dbReference type="GO" id="GO:0110001">
    <property type="term" value="C:toxin-antitoxin complex"/>
    <property type="evidence" value="ECO:0007669"/>
    <property type="project" value="InterPro"/>
</dbReference>
<dbReference type="EMBL" id="CADCTR010002929">
    <property type="protein sequence ID" value="CAA9374556.1"/>
    <property type="molecule type" value="Genomic_DNA"/>
</dbReference>
<keyword evidence="3" id="KW-0540">Nuclease</keyword>
<name>A0A6J4N1F1_9CHLR</name>
<dbReference type="PANTHER" id="PTHR34139:SF1">
    <property type="entry name" value="RNASE MJ1380-RELATED"/>
    <property type="match status" value="1"/>
</dbReference>
<reference evidence="6" key="1">
    <citation type="submission" date="2020-02" db="EMBL/GenBank/DDBJ databases">
        <authorList>
            <person name="Meier V. D."/>
        </authorList>
    </citation>
    <scope>NUCLEOTIDE SEQUENCE</scope>
    <source>
        <strain evidence="6">AVDCRST_MAG93</strain>
    </source>
</reference>